<evidence type="ECO:0000259" key="2">
    <source>
        <dbReference type="PROSITE" id="PS51127"/>
    </source>
</evidence>
<comment type="caution">
    <text evidence="3">The sequence shown here is derived from an EMBL/GenBank/DDBJ whole genome shotgun (WGS) entry which is preliminary data.</text>
</comment>
<comment type="similarity">
    <text evidence="1">Belongs to the intimin/invasin family.</text>
</comment>
<evidence type="ECO:0000256" key="1">
    <source>
        <dbReference type="ARBA" id="ARBA00010116"/>
    </source>
</evidence>
<organism evidence="3 4">
    <name type="scientific">Streptomyces malaysiensis</name>
    <dbReference type="NCBI Taxonomy" id="92644"/>
    <lineage>
        <taxon>Bacteria</taxon>
        <taxon>Bacillati</taxon>
        <taxon>Actinomycetota</taxon>
        <taxon>Actinomycetes</taxon>
        <taxon>Kitasatosporales</taxon>
        <taxon>Streptomycetaceae</taxon>
        <taxon>Streptomyces</taxon>
        <taxon>Streptomyces violaceusniger group</taxon>
    </lineage>
</organism>
<dbReference type="InterPro" id="IPR003344">
    <property type="entry name" value="Big_1_dom"/>
</dbReference>
<feature type="domain" description="Big-1" evidence="2">
    <location>
        <begin position="787"/>
        <end position="890"/>
    </location>
</feature>
<dbReference type="Pfam" id="PF16640">
    <property type="entry name" value="Big_3_5"/>
    <property type="match status" value="8"/>
</dbReference>
<dbReference type="Gene3D" id="2.60.40.10">
    <property type="entry name" value="Immunoglobulins"/>
    <property type="match status" value="9"/>
</dbReference>
<accession>A0A7X6AWE9</accession>
<evidence type="ECO:0000313" key="3">
    <source>
        <dbReference type="EMBL" id="NIY65334.1"/>
    </source>
</evidence>
<proteinExistence type="inferred from homology"/>
<dbReference type="EMBL" id="JAALLH010000001">
    <property type="protein sequence ID" value="NIY65334.1"/>
    <property type="molecule type" value="Genomic_DNA"/>
</dbReference>
<sequence>MSTTTVSSTPNPSVFGQSVTYTATVSGITAGTAPFGDVTFVITGGPTLGPVTLTPTGPDSGTASVTDSTLAAGSHLVTANFVNSTDPSDNSSGTTIQQVNQSATTTTVTFVPPAPVCGETVTLTASVAAVPPGSGTPTGTVTFIISADGPTVTGTLDASGNASVTVPGLSVGTHQVAAFYNGDADFAASNSPLTPLTVNPASSTTALTVSPASPVCGESVTLCAQVSVVAPGTCTPTGTVTFTVAGGPTLTGTLDATGQACVTTSDIPVGTHAVTATYEGNGDVAGSTDSGTVTIGQGASTTSVTVTPAAPVCGETITICAQVTVVPPSTCTPTGTVTFVISGGPTLTGTLDATGQACVTTNALTAGSYTVTATYGGSTDIASSTGTASITVGQGVSTISVNASPSPSVCGEPVTICAQVTVVPPSTCTPTGTVTFVISGGPTLTGTLDATGQACVTTSDIPVGPHTVTATYAGDGDVMGSTATTPVTVNQASSTTALTITPPSPSCGQSVTLCAQVTTTPPGTCAPTGTVTFTVAGGPTLTGTLDATGQACVTTSAIPVGTHAVMATYSGDTGVAGSGDTGSVTVGQGVSTTTLTITPASPSCGQSVTLCAQVTTTSPSTCTPTGTVTFTVAGGPTLTGTLNASGQACVTTSAIPVGTHAVTATYGGDTGVAGSSASGSVTVGQATTMTVLTSSPNPSTPGQNVTFTATVTAVPPATGTPTGTVTFVISGGPTLTGTLNGAGQATVSTNTLTTGAHTVVATYGGDGCFAGSTSPAITQNVATAPTGTTVTATPATIRLRFNGTFVIPTLSATLRDSSNNPIPGQTITFVANSALGPIALGSAVTNASGTATLSNVTVPPTVITASTYTASFGGAPGLNPSSDSASLNFQPTPLLP</sequence>
<name>A0A7X6AWE9_STRMQ</name>
<dbReference type="PROSITE" id="PS51127">
    <property type="entry name" value="BIG1"/>
    <property type="match status" value="1"/>
</dbReference>
<dbReference type="InterPro" id="IPR013783">
    <property type="entry name" value="Ig-like_fold"/>
</dbReference>
<gene>
    <name evidence="3" type="ORF">SMALB_3320</name>
</gene>
<evidence type="ECO:0000313" key="4">
    <source>
        <dbReference type="Proteomes" id="UP000536624"/>
    </source>
</evidence>
<dbReference type="InterPro" id="IPR032109">
    <property type="entry name" value="Big_3_5"/>
</dbReference>
<dbReference type="GO" id="GO:0005975">
    <property type="term" value="P:carbohydrate metabolic process"/>
    <property type="evidence" value="ECO:0007669"/>
    <property type="project" value="UniProtKB-ARBA"/>
</dbReference>
<protein>
    <recommendedName>
        <fullName evidence="2">Big-1 domain-containing protein</fullName>
    </recommendedName>
</protein>
<reference evidence="3 4" key="1">
    <citation type="submission" date="2020-02" db="EMBL/GenBank/DDBJ databases">
        <title>Streptomyces malaysiensis DSM14702 (JHCC583434, PFL_A843) Genome sequencing and assembly.</title>
        <authorList>
            <person name="Samborskyy M."/>
        </authorList>
    </citation>
    <scope>NUCLEOTIDE SEQUENCE [LARGE SCALE GENOMIC DNA]</scope>
    <source>
        <strain evidence="3 4">DSM 14702</strain>
    </source>
</reference>
<dbReference type="RefSeq" id="WP_167501479.1">
    <property type="nucleotide sequence ID" value="NZ_JAALLH010000001.1"/>
</dbReference>
<dbReference type="Proteomes" id="UP000536624">
    <property type="component" value="Unassembled WGS sequence"/>
</dbReference>
<dbReference type="SUPFAM" id="SSF49373">
    <property type="entry name" value="Invasin/intimin cell-adhesion fragments"/>
    <property type="match status" value="1"/>
</dbReference>
<dbReference type="AlphaFoldDB" id="A0A7X6AWE9"/>
<dbReference type="InterPro" id="IPR008964">
    <property type="entry name" value="Invasin/intimin_cell_adhesion"/>
</dbReference>